<dbReference type="AlphaFoldDB" id="A0A917UYC1"/>
<reference evidence="1" key="1">
    <citation type="journal article" date="2014" name="Int. J. Syst. Evol. Microbiol.">
        <title>Complete genome sequence of Corynebacterium casei LMG S-19264T (=DSM 44701T), isolated from a smear-ripened cheese.</title>
        <authorList>
            <consortium name="US DOE Joint Genome Institute (JGI-PGF)"/>
            <person name="Walter F."/>
            <person name="Albersmeier A."/>
            <person name="Kalinowski J."/>
            <person name="Ruckert C."/>
        </authorList>
    </citation>
    <scope>NUCLEOTIDE SEQUENCE</scope>
    <source>
        <strain evidence="1">CGMCC 1.8984</strain>
    </source>
</reference>
<reference evidence="1" key="2">
    <citation type="submission" date="2020-09" db="EMBL/GenBank/DDBJ databases">
        <authorList>
            <person name="Sun Q."/>
            <person name="Zhou Y."/>
        </authorList>
    </citation>
    <scope>NUCLEOTIDE SEQUENCE</scope>
    <source>
        <strain evidence="1">CGMCC 1.8984</strain>
    </source>
</reference>
<keyword evidence="2" id="KW-1185">Reference proteome</keyword>
<organism evidence="1 2">
    <name type="scientific">Agromyces bauzanensis</name>
    <dbReference type="NCBI Taxonomy" id="1308924"/>
    <lineage>
        <taxon>Bacteria</taxon>
        <taxon>Bacillati</taxon>
        <taxon>Actinomycetota</taxon>
        <taxon>Actinomycetes</taxon>
        <taxon>Micrococcales</taxon>
        <taxon>Microbacteriaceae</taxon>
        <taxon>Agromyces</taxon>
    </lineage>
</organism>
<protein>
    <recommendedName>
        <fullName evidence="3">Transposase DDE domain-containing protein</fullName>
    </recommendedName>
</protein>
<evidence type="ECO:0000313" key="1">
    <source>
        <dbReference type="EMBL" id="GGJ94911.1"/>
    </source>
</evidence>
<dbReference type="Proteomes" id="UP000636956">
    <property type="component" value="Unassembled WGS sequence"/>
</dbReference>
<sequence length="155" mass="16835">MIVRGDAAFCTHSTVTAALTAGAWFSFTIAHWPTVTAAIAKIPEDAWTPITYPNAIADPTTGELVSDAHVAEVPFTVFTSRKTGQQVACRLVVRRVKRLNGNAKTGQDTLFATWRYHAFITNSTLNTTDADVEHRQHAVVDYLDVGVMPMLCGSA</sequence>
<evidence type="ECO:0000313" key="2">
    <source>
        <dbReference type="Proteomes" id="UP000636956"/>
    </source>
</evidence>
<comment type="caution">
    <text evidence="1">The sequence shown here is derived from an EMBL/GenBank/DDBJ whole genome shotgun (WGS) entry which is preliminary data.</text>
</comment>
<proteinExistence type="predicted"/>
<evidence type="ECO:0008006" key="3">
    <source>
        <dbReference type="Google" id="ProtNLM"/>
    </source>
</evidence>
<name>A0A917UYC1_9MICO</name>
<dbReference type="EMBL" id="BMMD01000053">
    <property type="protein sequence ID" value="GGJ94911.1"/>
    <property type="molecule type" value="Genomic_DNA"/>
</dbReference>
<gene>
    <name evidence="1" type="ORF">GCM10011372_36490</name>
</gene>
<accession>A0A917UYC1</accession>